<evidence type="ECO:0000256" key="3">
    <source>
        <dbReference type="ARBA" id="ARBA00022568"/>
    </source>
</evidence>
<dbReference type="InterPro" id="IPR036412">
    <property type="entry name" value="HAD-like_sf"/>
</dbReference>
<dbReference type="Gene3D" id="1.20.1110.10">
    <property type="entry name" value="Calcium-transporting ATPase, transmembrane domain"/>
    <property type="match status" value="1"/>
</dbReference>
<sequence length="954" mass="105335">MTETIPLVPVVSNPIFDPFPSSNSLDNSQNRTDNFNNNAYYDNTGISSSNKNDNIKTPINPIKEKKVSPSLHASLRTIEQVLTEQNTDLEKGLSGQEASFRLRLNGPNILEAEDEETLISKFIDQFKDPLIMLLMGSASISLLMGQFSDAFSILLAIVIVLKVAFVQEYRSEKSLEALNQLVPNYCHVIRQGQLTSMLGNNLVPGDIVRFSIGDRIPADVRITTAVDLEIDESSLTGETKPCLKNTDVIARETQDINLAERKNIAFMGTLVRNGYGMGIVIGTGKNTEFGTIFTMVNEVESKKTPLQEKMDELGKQLSAFSIGIILVIVIIGVLQGKDWLEMFNVGVSLAVAAIPEGLPICVTVTLALGVLRMAKRDAIIKKLPAVESLGSVNVICVDKTGTLTMNKMTVTKVYTASQDELIDIEGKKYEDLPQAIFHPAIKILSRIGNLCNNAHISNGEHLGQPTEVALLEFGNLLNIRDERPIYPRISENAFNFETKWMSVTCKFEMDKEVIFAKGAMEPILDRCTSYYISEDNIQPLTSEYRKKVTEISQEIASQGLRVLFMATGTNINELAFVGFIAMYDPPRTGVGNAINKVINSHVKVVMITGDSEGTAVSIAQKLNIMSSVGTGYYMSGSELDELTENELRRVVPTISIFYRTTPKHKMAIVKALQANDLVVAMTGDGVNDAPALRLADIGISMGKGGTDVSKEAADMILVNDDFSTICNAIEEGKGIFFNIQNFLCFQLSTCIAALSLVTLSTLFNLPNPLNAMQILYINIICDGPVAQSLGVETVDKDIMNKPPRNKNKSIIDKKFIYKVLLSSAVVLFITLHVFHHCMDEDKNITSYTTTMTFTGFVFCDIFNSLACRSSTKSIFKIGLFSNQAFIWAAGLSLLGTFAVVYLPFLQQIFQTEALNLHDLLHLTILASQVLLIDEIRKFIINKRKKAHIKEYEMV</sequence>
<dbReference type="SFLD" id="SFLDS00003">
    <property type="entry name" value="Haloacid_Dehalogenase"/>
    <property type="match status" value="1"/>
</dbReference>
<keyword evidence="10 12" id="KW-0406">Ion transport</keyword>
<feature type="transmembrane region" description="Helical" evidence="12">
    <location>
        <begin position="884"/>
        <end position="904"/>
    </location>
</feature>
<feature type="transmembrane region" description="Helical" evidence="12">
    <location>
        <begin position="347"/>
        <end position="371"/>
    </location>
</feature>
<dbReference type="Pfam" id="PF00690">
    <property type="entry name" value="Cation_ATPase_N"/>
    <property type="match status" value="1"/>
</dbReference>
<dbReference type="PRINTS" id="PR00119">
    <property type="entry name" value="CATATPASE"/>
</dbReference>
<dbReference type="Gene3D" id="3.40.50.1000">
    <property type="entry name" value="HAD superfamily/HAD-like"/>
    <property type="match status" value="1"/>
</dbReference>
<name>A0A1Y1VIE3_9FUNG</name>
<evidence type="ECO:0000256" key="13">
    <source>
        <dbReference type="SAM" id="MobiDB-lite"/>
    </source>
</evidence>
<dbReference type="SUPFAM" id="SSF56784">
    <property type="entry name" value="HAD-like"/>
    <property type="match status" value="1"/>
</dbReference>
<dbReference type="GO" id="GO:0030026">
    <property type="term" value="P:intracellular manganese ion homeostasis"/>
    <property type="evidence" value="ECO:0007669"/>
    <property type="project" value="EnsemblFungi"/>
</dbReference>
<reference evidence="15 16" key="1">
    <citation type="submission" date="2016-08" db="EMBL/GenBank/DDBJ databases">
        <title>Genomes of anaerobic fungi encode conserved fungal cellulosomes for biomass hydrolysis.</title>
        <authorList>
            <consortium name="DOE Joint Genome Institute"/>
            <person name="Haitjema C.H."/>
            <person name="Gilmore S.P."/>
            <person name="Henske J.K."/>
            <person name="Solomon K.V."/>
            <person name="De Groot R."/>
            <person name="Kuo A."/>
            <person name="Mondo S.J."/>
            <person name="Salamov A.A."/>
            <person name="Labutti K."/>
            <person name="Zhao Z."/>
            <person name="Chiniquy J."/>
            <person name="Barry K."/>
            <person name="Brewer H.M."/>
            <person name="Purvine S.O."/>
            <person name="Wright A.T."/>
            <person name="Boxma B."/>
            <person name="Van Alen T."/>
            <person name="Hackstein J.H."/>
            <person name="Baker S.E."/>
            <person name="Grigoriev I.V."/>
            <person name="O'Malley M.A."/>
        </authorList>
    </citation>
    <scope>NUCLEOTIDE SEQUENCE [LARGE SCALE GENOMIC DNA]</scope>
    <source>
        <strain evidence="16">finn</strain>
    </source>
</reference>
<dbReference type="SUPFAM" id="SSF81665">
    <property type="entry name" value="Calcium ATPase, transmembrane domain M"/>
    <property type="match status" value="1"/>
</dbReference>
<dbReference type="SFLD" id="SFLDF00027">
    <property type="entry name" value="p-type_atpase"/>
    <property type="match status" value="1"/>
</dbReference>
<comment type="caution">
    <text evidence="12">Lacks conserved residue(s) required for the propagation of feature annotation.</text>
</comment>
<dbReference type="InterPro" id="IPR059000">
    <property type="entry name" value="ATPase_P-type_domA"/>
</dbReference>
<evidence type="ECO:0000256" key="11">
    <source>
        <dbReference type="ARBA" id="ARBA00023136"/>
    </source>
</evidence>
<dbReference type="Pfam" id="PF13246">
    <property type="entry name" value="Cation_ATPase"/>
    <property type="match status" value="1"/>
</dbReference>
<evidence type="ECO:0000313" key="15">
    <source>
        <dbReference type="EMBL" id="ORX57098.1"/>
    </source>
</evidence>
<feature type="transmembrane region" description="Helical" evidence="12">
    <location>
        <begin position="775"/>
        <end position="794"/>
    </location>
</feature>
<dbReference type="Pfam" id="PF00689">
    <property type="entry name" value="Cation_ATPase_C"/>
    <property type="match status" value="1"/>
</dbReference>
<dbReference type="STRING" id="1754191.A0A1Y1VIE3"/>
<evidence type="ECO:0000313" key="16">
    <source>
        <dbReference type="Proteomes" id="UP000193719"/>
    </source>
</evidence>
<dbReference type="GO" id="GO:0016236">
    <property type="term" value="P:macroautophagy"/>
    <property type="evidence" value="ECO:0007669"/>
    <property type="project" value="EnsemblFungi"/>
</dbReference>
<evidence type="ECO:0000256" key="7">
    <source>
        <dbReference type="ARBA" id="ARBA00022840"/>
    </source>
</evidence>
<feature type="region of interest" description="Disordered" evidence="13">
    <location>
        <begin position="12"/>
        <end position="36"/>
    </location>
</feature>
<protein>
    <recommendedName>
        <fullName evidence="12">Calcium-transporting ATPase</fullName>
        <ecNumber evidence="12">7.2.2.10</ecNumber>
    </recommendedName>
</protein>
<keyword evidence="11 12" id="KW-0472">Membrane</keyword>
<dbReference type="InterPro" id="IPR008250">
    <property type="entry name" value="ATPase_P-typ_transduc_dom_A_sf"/>
</dbReference>
<keyword evidence="7 12" id="KW-0067">ATP-binding</keyword>
<dbReference type="SMART" id="SM00831">
    <property type="entry name" value="Cation_ATPase_N"/>
    <property type="match status" value="1"/>
</dbReference>
<dbReference type="GO" id="GO:0140613">
    <property type="term" value="F:P-type manganese transporter activity"/>
    <property type="evidence" value="ECO:0007669"/>
    <property type="project" value="EnsemblFungi"/>
</dbReference>
<dbReference type="NCBIfam" id="TIGR01522">
    <property type="entry name" value="ATPase-IIA2_Ca"/>
    <property type="match status" value="1"/>
</dbReference>
<dbReference type="InterPro" id="IPR023298">
    <property type="entry name" value="ATPase_P-typ_TM_dom_sf"/>
</dbReference>
<dbReference type="EMBL" id="MCFH01000006">
    <property type="protein sequence ID" value="ORX57098.1"/>
    <property type="molecule type" value="Genomic_DNA"/>
</dbReference>
<keyword evidence="6 12" id="KW-0106">Calcium</keyword>
<evidence type="ECO:0000256" key="8">
    <source>
        <dbReference type="ARBA" id="ARBA00022967"/>
    </source>
</evidence>
<feature type="transmembrane region" description="Helical" evidence="12">
    <location>
        <begin position="150"/>
        <end position="166"/>
    </location>
</feature>
<dbReference type="SUPFAM" id="SSF81660">
    <property type="entry name" value="Metal cation-transporting ATPase, ATP-binding domain N"/>
    <property type="match status" value="1"/>
</dbReference>
<dbReference type="PROSITE" id="PS00154">
    <property type="entry name" value="ATPASE_E1_E2"/>
    <property type="match status" value="1"/>
</dbReference>
<dbReference type="NCBIfam" id="TIGR01494">
    <property type="entry name" value="ATPase_P-type"/>
    <property type="match status" value="2"/>
</dbReference>
<dbReference type="FunFam" id="2.70.150.10:FF:000008">
    <property type="entry name" value="Calcium-transporting ATPase"/>
    <property type="match status" value="1"/>
</dbReference>
<dbReference type="InterPro" id="IPR044492">
    <property type="entry name" value="P_typ_ATPase_HD_dom"/>
</dbReference>
<dbReference type="InterPro" id="IPR006413">
    <property type="entry name" value="P-type_ATPase_IIA_PMR1"/>
</dbReference>
<evidence type="ECO:0000256" key="4">
    <source>
        <dbReference type="ARBA" id="ARBA00022692"/>
    </source>
</evidence>
<feature type="transmembrane region" description="Helical" evidence="12">
    <location>
        <begin position="317"/>
        <end position="335"/>
    </location>
</feature>
<evidence type="ECO:0000259" key="14">
    <source>
        <dbReference type="SMART" id="SM00831"/>
    </source>
</evidence>
<dbReference type="SFLD" id="SFLDG00002">
    <property type="entry name" value="C1.7:_P-type_atpase_like"/>
    <property type="match status" value="1"/>
</dbReference>
<dbReference type="GO" id="GO:0016887">
    <property type="term" value="F:ATP hydrolysis activity"/>
    <property type="evidence" value="ECO:0007669"/>
    <property type="project" value="InterPro"/>
</dbReference>
<evidence type="ECO:0000256" key="9">
    <source>
        <dbReference type="ARBA" id="ARBA00022989"/>
    </source>
</evidence>
<feature type="domain" description="Cation-transporting P-type ATPase N-terminal" evidence="14">
    <location>
        <begin position="72"/>
        <end position="146"/>
    </location>
</feature>
<dbReference type="GO" id="GO:0005524">
    <property type="term" value="F:ATP binding"/>
    <property type="evidence" value="ECO:0007669"/>
    <property type="project" value="UniProtKB-KW"/>
</dbReference>
<comment type="catalytic activity">
    <reaction evidence="12">
        <text>Ca(2+)(in) + ATP + H2O = Ca(2+)(out) + ADP + phosphate + H(+)</text>
        <dbReference type="Rhea" id="RHEA:18105"/>
        <dbReference type="ChEBI" id="CHEBI:15377"/>
        <dbReference type="ChEBI" id="CHEBI:15378"/>
        <dbReference type="ChEBI" id="CHEBI:29108"/>
        <dbReference type="ChEBI" id="CHEBI:30616"/>
        <dbReference type="ChEBI" id="CHEBI:43474"/>
        <dbReference type="ChEBI" id="CHEBI:456216"/>
        <dbReference type="EC" id="7.2.2.10"/>
    </reaction>
</comment>
<comment type="similarity">
    <text evidence="12">Belongs to the cation transport ATPase (P-type) (TC 3.A.3) family.</text>
</comment>
<evidence type="ECO:0000256" key="10">
    <source>
        <dbReference type="ARBA" id="ARBA00023065"/>
    </source>
</evidence>
<evidence type="ECO:0000256" key="5">
    <source>
        <dbReference type="ARBA" id="ARBA00022741"/>
    </source>
</evidence>
<dbReference type="Gene3D" id="3.40.1110.10">
    <property type="entry name" value="Calcium-transporting ATPase, cytoplasmic domain N"/>
    <property type="match status" value="1"/>
</dbReference>
<dbReference type="InterPro" id="IPR023214">
    <property type="entry name" value="HAD_sf"/>
</dbReference>
<dbReference type="SUPFAM" id="SSF81653">
    <property type="entry name" value="Calcium ATPase, transduction domain A"/>
    <property type="match status" value="1"/>
</dbReference>
<feature type="transmembrane region" description="Helical" evidence="12">
    <location>
        <begin position="742"/>
        <end position="763"/>
    </location>
</feature>
<dbReference type="GO" id="GO:0005388">
    <property type="term" value="F:P-type calcium transporter activity"/>
    <property type="evidence" value="ECO:0007669"/>
    <property type="project" value="UniProtKB-EC"/>
</dbReference>
<dbReference type="InterPro" id="IPR018303">
    <property type="entry name" value="ATPase_P-typ_P_site"/>
</dbReference>
<comment type="function">
    <text evidence="12">Catalyzes the hydrolysis of ATP coupled with the transport of calcium.</text>
</comment>
<keyword evidence="5 12" id="KW-0547">Nucleotide-binding</keyword>
<feature type="transmembrane region" description="Helical" evidence="12">
    <location>
        <begin position="815"/>
        <end position="834"/>
    </location>
</feature>
<evidence type="ECO:0000256" key="12">
    <source>
        <dbReference type="RuleBase" id="RU361146"/>
    </source>
</evidence>
<dbReference type="Pfam" id="PF00122">
    <property type="entry name" value="E1-E2_ATPase"/>
    <property type="match status" value="1"/>
</dbReference>
<reference evidence="15 16" key="2">
    <citation type="submission" date="2016-08" db="EMBL/GenBank/DDBJ databases">
        <title>Pervasive Adenine N6-methylation of Active Genes in Fungi.</title>
        <authorList>
            <consortium name="DOE Joint Genome Institute"/>
            <person name="Mondo S.J."/>
            <person name="Dannebaum R.O."/>
            <person name="Kuo R.C."/>
            <person name="Labutti K."/>
            <person name="Haridas S."/>
            <person name="Kuo A."/>
            <person name="Salamov A."/>
            <person name="Ahrendt S.R."/>
            <person name="Lipzen A."/>
            <person name="Sullivan W."/>
            <person name="Andreopoulos W.B."/>
            <person name="Clum A."/>
            <person name="Lindquist E."/>
            <person name="Daum C."/>
            <person name="Ramamoorthy G.K."/>
            <person name="Gryganskyi A."/>
            <person name="Culley D."/>
            <person name="Magnuson J.K."/>
            <person name="James T.Y."/>
            <person name="O'Malley M.A."/>
            <person name="Stajich J.E."/>
            <person name="Spatafora J.W."/>
            <person name="Visel A."/>
            <person name="Grigoriev I.V."/>
        </authorList>
    </citation>
    <scope>NUCLEOTIDE SEQUENCE [LARGE SCALE GENOMIC DNA]</scope>
    <source>
        <strain evidence="16">finn</strain>
    </source>
</reference>
<dbReference type="PRINTS" id="PR00120">
    <property type="entry name" value="HATPASE"/>
</dbReference>
<keyword evidence="4 12" id="KW-0812">Transmembrane</keyword>
<accession>A0A1Y1VIE3</accession>
<dbReference type="InterPro" id="IPR004014">
    <property type="entry name" value="ATPase_P-typ_cation-transptr_N"/>
</dbReference>
<dbReference type="PANTHER" id="PTHR42861">
    <property type="entry name" value="CALCIUM-TRANSPORTING ATPASE"/>
    <property type="match status" value="1"/>
</dbReference>
<comment type="caution">
    <text evidence="15">The sequence shown here is derived from an EMBL/GenBank/DDBJ whole genome shotgun (WGS) entry which is preliminary data.</text>
</comment>
<dbReference type="OrthoDB" id="3352408at2759"/>
<dbReference type="GO" id="GO:0005789">
    <property type="term" value="C:endoplasmic reticulum membrane"/>
    <property type="evidence" value="ECO:0007669"/>
    <property type="project" value="EnsemblFungi"/>
</dbReference>
<evidence type="ECO:0000256" key="6">
    <source>
        <dbReference type="ARBA" id="ARBA00022837"/>
    </source>
</evidence>
<dbReference type="EC" id="7.2.2.10" evidence="12"/>
<gene>
    <name evidence="15" type="ORF">BCR36DRAFT_409422</name>
</gene>
<dbReference type="GO" id="GO:0005635">
    <property type="term" value="C:nuclear envelope"/>
    <property type="evidence" value="ECO:0007669"/>
    <property type="project" value="EnsemblFungi"/>
</dbReference>
<evidence type="ECO:0000256" key="1">
    <source>
        <dbReference type="ARBA" id="ARBA00004127"/>
    </source>
</evidence>
<feature type="compositionally biased region" description="Polar residues" evidence="13">
    <location>
        <begin position="20"/>
        <end position="36"/>
    </location>
</feature>
<dbReference type="GO" id="GO:0000139">
    <property type="term" value="C:Golgi membrane"/>
    <property type="evidence" value="ECO:0007669"/>
    <property type="project" value="EnsemblFungi"/>
</dbReference>
<dbReference type="InterPro" id="IPR001757">
    <property type="entry name" value="P_typ_ATPase"/>
</dbReference>
<feature type="transmembrane region" description="Helical" evidence="12">
    <location>
        <begin position="846"/>
        <end position="863"/>
    </location>
</feature>
<dbReference type="InterPro" id="IPR006068">
    <property type="entry name" value="ATPase_P-typ_cation-transptr_C"/>
</dbReference>
<proteinExistence type="inferred from homology"/>
<organism evidence="15 16">
    <name type="scientific">Piromyces finnis</name>
    <dbReference type="NCBI Taxonomy" id="1754191"/>
    <lineage>
        <taxon>Eukaryota</taxon>
        <taxon>Fungi</taxon>
        <taxon>Fungi incertae sedis</taxon>
        <taxon>Chytridiomycota</taxon>
        <taxon>Chytridiomycota incertae sedis</taxon>
        <taxon>Neocallimastigomycetes</taxon>
        <taxon>Neocallimastigales</taxon>
        <taxon>Neocallimastigaceae</taxon>
        <taxon>Piromyces</taxon>
    </lineage>
</organism>
<dbReference type="GO" id="GO:0005886">
    <property type="term" value="C:plasma membrane"/>
    <property type="evidence" value="ECO:0007669"/>
    <property type="project" value="EnsemblFungi"/>
</dbReference>
<dbReference type="AlphaFoldDB" id="A0A1Y1VIE3"/>
<keyword evidence="9 12" id="KW-1133">Transmembrane helix</keyword>
<keyword evidence="8" id="KW-1278">Translocase</keyword>
<dbReference type="InterPro" id="IPR023299">
    <property type="entry name" value="ATPase_P-typ_cyto_dom_N"/>
</dbReference>
<dbReference type="Proteomes" id="UP000193719">
    <property type="component" value="Unassembled WGS sequence"/>
</dbReference>
<keyword evidence="2 12" id="KW-0813">Transport</keyword>
<evidence type="ECO:0000256" key="2">
    <source>
        <dbReference type="ARBA" id="ARBA00022448"/>
    </source>
</evidence>
<dbReference type="GO" id="GO:0006874">
    <property type="term" value="P:intracellular calcium ion homeostasis"/>
    <property type="evidence" value="ECO:0007669"/>
    <property type="project" value="EnsemblFungi"/>
</dbReference>
<keyword evidence="16" id="KW-1185">Reference proteome</keyword>
<comment type="subcellular location">
    <subcellularLocation>
        <location evidence="1">Endomembrane system</location>
        <topology evidence="1">Multi-pass membrane protein</topology>
    </subcellularLocation>
    <subcellularLocation>
        <location evidence="12">Membrane</location>
        <topology evidence="12">Multi-pass membrane protein</topology>
    </subcellularLocation>
</comment>
<keyword evidence="3 12" id="KW-0109">Calcium transport</keyword>
<dbReference type="GO" id="GO:0005509">
    <property type="term" value="F:calcium ion binding"/>
    <property type="evidence" value="ECO:0007669"/>
    <property type="project" value="EnsemblFungi"/>
</dbReference>
<dbReference type="Gene3D" id="2.70.150.10">
    <property type="entry name" value="Calcium-transporting ATPase, cytoplasmic transduction domain A"/>
    <property type="match status" value="1"/>
</dbReference>